<organism evidence="3 4">
    <name type="scientific">Aphanomyces euteiches</name>
    <dbReference type="NCBI Taxonomy" id="100861"/>
    <lineage>
        <taxon>Eukaryota</taxon>
        <taxon>Sar</taxon>
        <taxon>Stramenopiles</taxon>
        <taxon>Oomycota</taxon>
        <taxon>Saprolegniomycetes</taxon>
        <taxon>Saprolegniales</taxon>
        <taxon>Verrucalvaceae</taxon>
        <taxon>Aphanomyces</taxon>
    </lineage>
</organism>
<gene>
    <name evidence="3" type="ORF">Ae201684_002605</name>
</gene>
<dbReference type="VEuPathDB" id="FungiDB:AeMF1_012312"/>
<dbReference type="InterPro" id="IPR018490">
    <property type="entry name" value="cNMP-bd_dom_sf"/>
</dbReference>
<dbReference type="CDD" id="cd00038">
    <property type="entry name" value="CAP_ED"/>
    <property type="match status" value="3"/>
</dbReference>
<comment type="caution">
    <text evidence="3">The sequence shown here is derived from an EMBL/GenBank/DDBJ whole genome shotgun (WGS) entry which is preliminary data.</text>
</comment>
<dbReference type="PROSITE" id="PS50042">
    <property type="entry name" value="CNMP_BINDING_3"/>
    <property type="match status" value="3"/>
</dbReference>
<dbReference type="SMART" id="SM00100">
    <property type="entry name" value="cNMP"/>
    <property type="match status" value="3"/>
</dbReference>
<sequence>MSCGSAFERLVLENGPNVQNCRDLLVRPVNERTVEQVHTMKLFFSTSKIGKYCSNLDLRPFRLETEFYKALQLQTFDEARTYVFCQGDVGDKFYVIFSGTVEVRKQMTTPSGETVENSICILRPGDCFGERALVGALNEPHHREASIVTLTDMTELAFMDKASYSKIMRDRQGELVVDMPKSAGLEVTKRFRSNKDIVRTIFLQLGSDRTERDLKFAVEYLKGVKFFGRFSFEVRKQLCKALRLVCAWTNTTIFEEGQPGHHFYILFSGCVEVLVTTTNRYDTVIQTAVATLKEGETFGELALSEENGVRRATVVATEYTELLTLSRDEYIPLIQKYQNQFHMEYVHLLQHNPYFMGEEWDATTLEAMCSVMVEKYIPYQGEVFKQGSRATEMYIVVRGECIAKHEGKDPFTNEDITVVLGRYGPNSVLGCAEATAGKFNDVFIRSSSIYATSPVKVLVLSRFDIFHLLSPEARASLQKWSNDEQSESIHSRVLKTIVWEKYRAQYRQAGPDPMPALSPMKKLPAVKTIDIQHRQVVDSGELELYERPKLTYFSSLQDLRRSKLSVSRTDSLPSLKAKPSLDSFDNRQPSLSSSLSMPSLSAVENDTQAQPSSGLVHFNPLAKATPSTPDRGKTPAFSHHTRQFLWTPLHGVYQPFAVVGFGRIQGSTTAFRVCGKFRELDGALEMFHDICKLEPIVADAAIHDRGAFTIYKDGDVAMVLRNMHGDVPSTPEKEPPTALKDRLRSKRKSIVVPTEPSSIKKEFFAESHSIMQAVRRESNPEVIGQRFACIGVKQHASPDANELHVFVYHCFPTHQSAIRHSKRLVTMLNSFADNCLYVVPLFDWIYRDEIERYEARNPELDSILDSKLLNTSKFSVWKARKDAVRKRQGHSYS</sequence>
<evidence type="ECO:0000313" key="4">
    <source>
        <dbReference type="Proteomes" id="UP000481153"/>
    </source>
</evidence>
<dbReference type="PANTHER" id="PTHR23011:SF28">
    <property type="entry name" value="CYCLIC NUCLEOTIDE-BINDING DOMAIN CONTAINING PROTEIN"/>
    <property type="match status" value="1"/>
</dbReference>
<accession>A0A6G0XQF0</accession>
<dbReference type="AlphaFoldDB" id="A0A6G0XQF0"/>
<dbReference type="Pfam" id="PF00027">
    <property type="entry name" value="cNMP_binding"/>
    <property type="match status" value="2"/>
</dbReference>
<dbReference type="EMBL" id="VJMJ01000027">
    <property type="protein sequence ID" value="KAF0742512.1"/>
    <property type="molecule type" value="Genomic_DNA"/>
</dbReference>
<proteinExistence type="predicted"/>
<name>A0A6G0XQF0_9STRA</name>
<dbReference type="PANTHER" id="PTHR23011">
    <property type="entry name" value="CYCLIC NUCLEOTIDE-BINDING DOMAIN CONTAINING PROTEIN"/>
    <property type="match status" value="1"/>
</dbReference>
<feature type="compositionally biased region" description="Low complexity" evidence="1">
    <location>
        <begin position="589"/>
        <end position="601"/>
    </location>
</feature>
<dbReference type="InterPro" id="IPR000595">
    <property type="entry name" value="cNMP-bd_dom"/>
</dbReference>
<feature type="compositionally biased region" description="Polar residues" evidence="1">
    <location>
        <begin position="602"/>
        <end position="611"/>
    </location>
</feature>
<feature type="domain" description="Cyclic nucleotide-binding" evidence="2">
    <location>
        <begin position="226"/>
        <end position="351"/>
    </location>
</feature>
<evidence type="ECO:0000313" key="3">
    <source>
        <dbReference type="EMBL" id="KAF0742512.1"/>
    </source>
</evidence>
<keyword evidence="4" id="KW-1185">Reference proteome</keyword>
<feature type="region of interest" description="Disordered" evidence="1">
    <location>
        <begin position="567"/>
        <end position="611"/>
    </location>
</feature>
<dbReference type="InterPro" id="IPR014710">
    <property type="entry name" value="RmlC-like_jellyroll"/>
</dbReference>
<dbReference type="Gene3D" id="2.60.120.10">
    <property type="entry name" value="Jelly Rolls"/>
    <property type="match status" value="3"/>
</dbReference>
<evidence type="ECO:0000259" key="2">
    <source>
        <dbReference type="PROSITE" id="PS50042"/>
    </source>
</evidence>
<feature type="domain" description="Cyclic nucleotide-binding" evidence="2">
    <location>
        <begin position="66"/>
        <end position="168"/>
    </location>
</feature>
<protein>
    <recommendedName>
        <fullName evidence="2">Cyclic nucleotide-binding domain-containing protein</fullName>
    </recommendedName>
</protein>
<feature type="domain" description="Cyclic nucleotide-binding" evidence="2">
    <location>
        <begin position="356"/>
        <end position="471"/>
    </location>
</feature>
<evidence type="ECO:0000256" key="1">
    <source>
        <dbReference type="SAM" id="MobiDB-lite"/>
    </source>
</evidence>
<dbReference type="SUPFAM" id="SSF51206">
    <property type="entry name" value="cAMP-binding domain-like"/>
    <property type="match status" value="3"/>
</dbReference>
<dbReference type="Proteomes" id="UP000481153">
    <property type="component" value="Unassembled WGS sequence"/>
</dbReference>
<reference evidence="3 4" key="1">
    <citation type="submission" date="2019-07" db="EMBL/GenBank/DDBJ databases">
        <title>Genomics analysis of Aphanomyces spp. identifies a new class of oomycete effector associated with host adaptation.</title>
        <authorList>
            <person name="Gaulin E."/>
        </authorList>
    </citation>
    <scope>NUCLEOTIDE SEQUENCE [LARGE SCALE GENOMIC DNA]</scope>
    <source>
        <strain evidence="3 4">ATCC 201684</strain>
    </source>
</reference>